<keyword evidence="2" id="KW-0805">Transcription regulation</keyword>
<accession>A0ABD1VUE8</accession>
<feature type="compositionally biased region" description="Basic and acidic residues" evidence="6">
    <location>
        <begin position="269"/>
        <end position="282"/>
    </location>
</feature>
<evidence type="ECO:0000259" key="7">
    <source>
        <dbReference type="PROSITE" id="PS50982"/>
    </source>
</evidence>
<feature type="region of interest" description="Disordered" evidence="6">
    <location>
        <begin position="1"/>
        <end position="187"/>
    </location>
</feature>
<sequence>MENNDDSKQNEVVAIELPAPPGWTKKFTPKKGGTPRRNDIIFTSPTGEEIKNKRQLDQYLKSHPGGPSAAEFDWGTGDTPRRSTRLSEKSKTQEVPEIETPKKKLKKPSEKKESKEKDDADGVEGNYDKDATAEETKGGPEVSMADAENAGDDDGGEFTTDGALPDEHNVGDREEEPPTADVQFDATTEKVDTKVEEFKDATADVAGAKVEEVKEATADAAGAKNEESKDWANEVADVKIEKSKGEDHAEKELLDRKVNTAEAALADNDESKDNQEKEKNPENDLVLKQGTGGDNNISSC</sequence>
<evidence type="ECO:0000313" key="8">
    <source>
        <dbReference type="EMBL" id="KAL2540971.1"/>
    </source>
</evidence>
<evidence type="ECO:0000256" key="4">
    <source>
        <dbReference type="ARBA" id="ARBA00023163"/>
    </source>
</evidence>
<keyword evidence="5" id="KW-0539">Nucleus</keyword>
<protein>
    <submittedName>
        <fullName evidence="8">MBD domain-containing protein</fullName>
    </submittedName>
</protein>
<name>A0ABD1VUE8_9LAMI</name>
<feature type="domain" description="MBD" evidence="7">
    <location>
        <begin position="9"/>
        <end position="79"/>
    </location>
</feature>
<dbReference type="PANTHER" id="PTHR33729">
    <property type="entry name" value="METHYL-CPG BINDING DOMAIN CONTAINING PROTEIN, EXPRESSED"/>
    <property type="match status" value="1"/>
</dbReference>
<dbReference type="Gene3D" id="3.30.890.10">
    <property type="entry name" value="Methyl-cpg-binding Protein 2, Chain A"/>
    <property type="match status" value="1"/>
</dbReference>
<comment type="subcellular location">
    <subcellularLocation>
        <location evidence="1">Nucleus</location>
    </subcellularLocation>
</comment>
<evidence type="ECO:0000313" key="9">
    <source>
        <dbReference type="Proteomes" id="UP001604336"/>
    </source>
</evidence>
<dbReference type="CDD" id="cd01396">
    <property type="entry name" value="MeCP2_MBD"/>
    <property type="match status" value="1"/>
</dbReference>
<dbReference type="PANTHER" id="PTHR33729:SF18">
    <property type="entry name" value="METHYL-CPG-BINDING DOMAIN-CONTAINING PROTEIN 11-LIKE"/>
    <property type="match status" value="1"/>
</dbReference>
<evidence type="ECO:0000256" key="3">
    <source>
        <dbReference type="ARBA" id="ARBA00023125"/>
    </source>
</evidence>
<keyword evidence="9" id="KW-1185">Reference proteome</keyword>
<evidence type="ECO:0000256" key="6">
    <source>
        <dbReference type="SAM" id="MobiDB-lite"/>
    </source>
</evidence>
<feature type="compositionally biased region" description="Basic and acidic residues" evidence="6">
    <location>
        <begin position="79"/>
        <end position="138"/>
    </location>
</feature>
<gene>
    <name evidence="8" type="ORF">Adt_01949</name>
</gene>
<evidence type="ECO:0000256" key="5">
    <source>
        <dbReference type="ARBA" id="ARBA00023242"/>
    </source>
</evidence>
<feature type="region of interest" description="Disordered" evidence="6">
    <location>
        <begin position="216"/>
        <end position="300"/>
    </location>
</feature>
<dbReference type="Proteomes" id="UP001604336">
    <property type="component" value="Unassembled WGS sequence"/>
</dbReference>
<dbReference type="GO" id="GO:0003677">
    <property type="term" value="F:DNA binding"/>
    <property type="evidence" value="ECO:0007669"/>
    <property type="project" value="UniProtKB-KW"/>
</dbReference>
<dbReference type="SUPFAM" id="SSF54171">
    <property type="entry name" value="DNA-binding domain"/>
    <property type="match status" value="1"/>
</dbReference>
<dbReference type="GO" id="GO:0005634">
    <property type="term" value="C:nucleus"/>
    <property type="evidence" value="ECO:0007669"/>
    <property type="project" value="UniProtKB-SubCell"/>
</dbReference>
<comment type="caution">
    <text evidence="8">The sequence shown here is derived from an EMBL/GenBank/DDBJ whole genome shotgun (WGS) entry which is preliminary data.</text>
</comment>
<feature type="compositionally biased region" description="Low complexity" evidence="6">
    <location>
        <begin position="22"/>
        <end position="32"/>
    </location>
</feature>
<evidence type="ECO:0000256" key="1">
    <source>
        <dbReference type="ARBA" id="ARBA00004123"/>
    </source>
</evidence>
<dbReference type="AlphaFoldDB" id="A0ABD1VUE8"/>
<feature type="compositionally biased region" description="Basic and acidic residues" evidence="6">
    <location>
        <begin position="224"/>
        <end position="259"/>
    </location>
</feature>
<evidence type="ECO:0000256" key="2">
    <source>
        <dbReference type="ARBA" id="ARBA00023015"/>
    </source>
</evidence>
<dbReference type="Pfam" id="PF01429">
    <property type="entry name" value="MBD"/>
    <property type="match status" value="1"/>
</dbReference>
<dbReference type="PROSITE" id="PS50982">
    <property type="entry name" value="MBD"/>
    <property type="match status" value="1"/>
</dbReference>
<dbReference type="InterPro" id="IPR039622">
    <property type="entry name" value="MBD10/11"/>
</dbReference>
<proteinExistence type="predicted"/>
<dbReference type="EMBL" id="JBFOLK010000001">
    <property type="protein sequence ID" value="KAL2540971.1"/>
    <property type="molecule type" value="Genomic_DNA"/>
</dbReference>
<dbReference type="InterPro" id="IPR016177">
    <property type="entry name" value="DNA-bd_dom_sf"/>
</dbReference>
<keyword evidence="3" id="KW-0238">DNA-binding</keyword>
<reference evidence="9" key="1">
    <citation type="submission" date="2024-07" db="EMBL/GenBank/DDBJ databases">
        <title>Two chromosome-level genome assemblies of Korean endemic species Abeliophyllum distichum and Forsythia ovata (Oleaceae).</title>
        <authorList>
            <person name="Jang H."/>
        </authorList>
    </citation>
    <scope>NUCLEOTIDE SEQUENCE [LARGE SCALE GENOMIC DNA]</scope>
</reference>
<keyword evidence="4" id="KW-0804">Transcription</keyword>
<dbReference type="InterPro" id="IPR001739">
    <property type="entry name" value="Methyl_CpG_DNA-bd"/>
</dbReference>
<organism evidence="8 9">
    <name type="scientific">Abeliophyllum distichum</name>
    <dbReference type="NCBI Taxonomy" id="126358"/>
    <lineage>
        <taxon>Eukaryota</taxon>
        <taxon>Viridiplantae</taxon>
        <taxon>Streptophyta</taxon>
        <taxon>Embryophyta</taxon>
        <taxon>Tracheophyta</taxon>
        <taxon>Spermatophyta</taxon>
        <taxon>Magnoliopsida</taxon>
        <taxon>eudicotyledons</taxon>
        <taxon>Gunneridae</taxon>
        <taxon>Pentapetalae</taxon>
        <taxon>asterids</taxon>
        <taxon>lamiids</taxon>
        <taxon>Lamiales</taxon>
        <taxon>Oleaceae</taxon>
        <taxon>Forsythieae</taxon>
        <taxon>Abeliophyllum</taxon>
    </lineage>
</organism>